<proteinExistence type="predicted"/>
<keyword evidence="2" id="KW-1185">Reference proteome</keyword>
<organism evidence="1 2">
    <name type="scientific">Trichonephila clavipes</name>
    <name type="common">Golden silk orbweaver</name>
    <name type="synonym">Nephila clavipes</name>
    <dbReference type="NCBI Taxonomy" id="2585209"/>
    <lineage>
        <taxon>Eukaryota</taxon>
        <taxon>Metazoa</taxon>
        <taxon>Ecdysozoa</taxon>
        <taxon>Arthropoda</taxon>
        <taxon>Chelicerata</taxon>
        <taxon>Arachnida</taxon>
        <taxon>Araneae</taxon>
        <taxon>Araneomorphae</taxon>
        <taxon>Entelegynae</taxon>
        <taxon>Araneoidea</taxon>
        <taxon>Nephilidae</taxon>
        <taxon>Trichonephila</taxon>
    </lineage>
</organism>
<gene>
    <name evidence="1" type="primary">NCL1_05223</name>
    <name evidence="1" type="ORF">TNCV_2448481</name>
</gene>
<evidence type="ECO:0000313" key="1">
    <source>
        <dbReference type="EMBL" id="GFY12657.1"/>
    </source>
</evidence>
<dbReference type="EMBL" id="BMAU01021315">
    <property type="protein sequence ID" value="GFY12657.1"/>
    <property type="molecule type" value="Genomic_DNA"/>
</dbReference>
<evidence type="ECO:0000313" key="2">
    <source>
        <dbReference type="Proteomes" id="UP000887159"/>
    </source>
</evidence>
<dbReference type="Proteomes" id="UP000887159">
    <property type="component" value="Unassembled WGS sequence"/>
</dbReference>
<dbReference type="AlphaFoldDB" id="A0A8X6SP63"/>
<reference evidence="1" key="1">
    <citation type="submission" date="2020-08" db="EMBL/GenBank/DDBJ databases">
        <title>Multicomponent nature underlies the extraordinary mechanical properties of spider dragline silk.</title>
        <authorList>
            <person name="Kono N."/>
            <person name="Nakamura H."/>
            <person name="Mori M."/>
            <person name="Yoshida Y."/>
            <person name="Ohtoshi R."/>
            <person name="Malay A.D."/>
            <person name="Moran D.A.P."/>
            <person name="Tomita M."/>
            <person name="Numata K."/>
            <person name="Arakawa K."/>
        </authorList>
    </citation>
    <scope>NUCLEOTIDE SEQUENCE</scope>
</reference>
<protein>
    <submittedName>
        <fullName evidence="1">Uncharacterized protein</fullName>
    </submittedName>
</protein>
<comment type="caution">
    <text evidence="1">The sequence shown here is derived from an EMBL/GenBank/DDBJ whole genome shotgun (WGS) entry which is preliminary data.</text>
</comment>
<name>A0A8X6SP63_TRICX</name>
<accession>A0A8X6SP63</accession>
<sequence>MEDESIDGCVFSSNPTHFDGVRICVMRLPLKVLVASPTIRKPISNTFGMTYSYIIVHEVSVTLKELHGRLFIIEEHQGTTSIPVEPAPYHSPQIKCIEFAMMATRCLPSVQNKLLWYLLIYFGRIAEWYRYRNVACFVTSSSRVPLKTLRVGQRCTLNLSRAETSSRWCGLVVRRGGASSGVVHVT</sequence>